<dbReference type="InterPro" id="IPR027417">
    <property type="entry name" value="P-loop_NTPase"/>
</dbReference>
<sequence>MSASEVVTKYKTDNCNPKTDVSGKEIFHFLHIGKTGGTAVKYTLMRDLILLEDGGRNNRGTSIVSLPDMPYILKLHSHSITLKDIPEGENLIFFLRDPISRFVSSFYSRKRKGMPRYFFEWHPEEKAAFQKFETANELACSIMSEDSKTSDAAVKAMKSVFHVNTSFWDWFENKEYFLSRISDIFFIGFQESLDHDFERLKMKLGLPDTVTLPTDNVEAHKGGYSDSEQFLEEKAIKNLEKWYAKDYEFLKLCRKIMLPGDNHDKSN</sequence>
<dbReference type="GO" id="GO:0016020">
    <property type="term" value="C:membrane"/>
    <property type="evidence" value="ECO:0007669"/>
    <property type="project" value="InterPro"/>
</dbReference>
<dbReference type="Gene3D" id="3.40.50.300">
    <property type="entry name" value="P-loop containing nucleotide triphosphate hydrolases"/>
    <property type="match status" value="1"/>
</dbReference>
<gene>
    <name evidence="1" type="ORF">dnm_038570</name>
</gene>
<dbReference type="Pfam" id="PF03567">
    <property type="entry name" value="Sulfotransfer_2"/>
    <property type="match status" value="1"/>
</dbReference>
<proteinExistence type="predicted"/>
<dbReference type="GO" id="GO:0008146">
    <property type="term" value="F:sulfotransferase activity"/>
    <property type="evidence" value="ECO:0007669"/>
    <property type="project" value="InterPro"/>
</dbReference>
<dbReference type="KEGG" id="dmm:dnm_038570"/>
<keyword evidence="2" id="KW-1185">Reference proteome</keyword>
<organism evidence="1 2">
    <name type="scientific">Desulfonema magnum</name>
    <dbReference type="NCBI Taxonomy" id="45655"/>
    <lineage>
        <taxon>Bacteria</taxon>
        <taxon>Pseudomonadati</taxon>
        <taxon>Thermodesulfobacteriota</taxon>
        <taxon>Desulfobacteria</taxon>
        <taxon>Desulfobacterales</taxon>
        <taxon>Desulfococcaceae</taxon>
        <taxon>Desulfonema</taxon>
    </lineage>
</organism>
<dbReference type="AlphaFoldDB" id="A0A975BMV4"/>
<protein>
    <submittedName>
        <fullName evidence="1">Sulfotransferase domain-containing protein</fullName>
    </submittedName>
</protein>
<accession>A0A975BMV4</accession>
<dbReference type="SUPFAM" id="SSF52540">
    <property type="entry name" value="P-loop containing nucleoside triphosphate hydrolases"/>
    <property type="match status" value="1"/>
</dbReference>
<evidence type="ECO:0000313" key="2">
    <source>
        <dbReference type="Proteomes" id="UP000663722"/>
    </source>
</evidence>
<dbReference type="RefSeq" id="WP_207682852.1">
    <property type="nucleotide sequence ID" value="NZ_CP061800.1"/>
</dbReference>
<evidence type="ECO:0000313" key="1">
    <source>
        <dbReference type="EMBL" id="QTA87820.1"/>
    </source>
</evidence>
<dbReference type="InterPro" id="IPR005331">
    <property type="entry name" value="Sulfotransferase"/>
</dbReference>
<reference evidence="1" key="1">
    <citation type="journal article" date="2021" name="Microb. Physiol.">
        <title>Proteogenomic Insights into the Physiology of Marine, Sulfate-Reducing, Filamentous Desulfonema limicola and Desulfonema magnum.</title>
        <authorList>
            <person name="Schnaars V."/>
            <person name="Wohlbrand L."/>
            <person name="Scheve S."/>
            <person name="Hinrichs C."/>
            <person name="Reinhardt R."/>
            <person name="Rabus R."/>
        </authorList>
    </citation>
    <scope>NUCLEOTIDE SEQUENCE</scope>
    <source>
        <strain evidence="1">4be13</strain>
    </source>
</reference>
<dbReference type="Proteomes" id="UP000663722">
    <property type="component" value="Chromosome"/>
</dbReference>
<dbReference type="EMBL" id="CP061800">
    <property type="protein sequence ID" value="QTA87820.1"/>
    <property type="molecule type" value="Genomic_DNA"/>
</dbReference>
<name>A0A975BMV4_9BACT</name>